<evidence type="ECO:0000313" key="2">
    <source>
        <dbReference type="Proteomes" id="UP000199305"/>
    </source>
</evidence>
<evidence type="ECO:0000313" key="1">
    <source>
        <dbReference type="EMBL" id="SDK63496.1"/>
    </source>
</evidence>
<dbReference type="Pfam" id="PF02089">
    <property type="entry name" value="Palm_thioest"/>
    <property type="match status" value="1"/>
</dbReference>
<dbReference type="STRING" id="658219.SAMN05216212_2815"/>
<dbReference type="RefSeq" id="WP_091515587.1">
    <property type="nucleotide sequence ID" value="NZ_FNFH01000006.1"/>
</dbReference>
<protein>
    <submittedName>
        <fullName evidence="1">Triacylglycerol lipase</fullName>
    </submittedName>
</protein>
<proteinExistence type="predicted"/>
<name>A0A1G9DI05_9GAMM</name>
<dbReference type="EMBL" id="FNFH01000006">
    <property type="protein sequence ID" value="SDK63496.1"/>
    <property type="molecule type" value="Genomic_DNA"/>
</dbReference>
<sequence>MKGMSNLVLLVPGIFDLGYSMKRMKASLDAAGFSAHYIHLEYNSGWYGMEFLSHQLKSQAEALVEPEQSFALVGFSMGGIVARHYLQHLGGLEHVHKFISMASPHFGSLWANCLPYRGGRQLGVGSSFLARMNEDVHSLAAVEPVSIWTRYDITIVPHSSALLPLGTSYEVPVALHRWVPLDRRVISIVTEELSPFRQREISSSQ</sequence>
<accession>A0A1G9DI05</accession>
<dbReference type="Gene3D" id="3.40.50.1820">
    <property type="entry name" value="alpha/beta hydrolase"/>
    <property type="match status" value="1"/>
</dbReference>
<reference evidence="2" key="1">
    <citation type="submission" date="2016-10" db="EMBL/GenBank/DDBJ databases">
        <authorList>
            <person name="Varghese N."/>
            <person name="Submissions S."/>
        </authorList>
    </citation>
    <scope>NUCLEOTIDE SEQUENCE [LARGE SCALE GENOMIC DNA]</scope>
    <source>
        <strain evidence="2">CGMCC 1.10658</strain>
    </source>
</reference>
<gene>
    <name evidence="1" type="ORF">SAMN05216212_2815</name>
</gene>
<dbReference type="AlphaFoldDB" id="A0A1G9DI05"/>
<organism evidence="1 2">
    <name type="scientific">Microbulbifer yueqingensis</name>
    <dbReference type="NCBI Taxonomy" id="658219"/>
    <lineage>
        <taxon>Bacteria</taxon>
        <taxon>Pseudomonadati</taxon>
        <taxon>Pseudomonadota</taxon>
        <taxon>Gammaproteobacteria</taxon>
        <taxon>Cellvibrionales</taxon>
        <taxon>Microbulbiferaceae</taxon>
        <taxon>Microbulbifer</taxon>
    </lineage>
</organism>
<keyword evidence="2" id="KW-1185">Reference proteome</keyword>
<dbReference type="PANTHER" id="PTHR37946">
    <property type="entry name" value="SLL1969 PROTEIN"/>
    <property type="match status" value="1"/>
</dbReference>
<dbReference type="InterPro" id="IPR029058">
    <property type="entry name" value="AB_hydrolase_fold"/>
</dbReference>
<dbReference type="OrthoDB" id="556502at2"/>
<dbReference type="SUPFAM" id="SSF53474">
    <property type="entry name" value="alpha/beta-Hydrolases"/>
    <property type="match status" value="1"/>
</dbReference>
<dbReference type="PANTHER" id="PTHR37946:SF1">
    <property type="entry name" value="SLL1969 PROTEIN"/>
    <property type="match status" value="1"/>
</dbReference>
<dbReference type="Proteomes" id="UP000199305">
    <property type="component" value="Unassembled WGS sequence"/>
</dbReference>